<evidence type="ECO:0000313" key="1">
    <source>
        <dbReference type="EMBL" id="KKZ66018.1"/>
    </source>
</evidence>
<organism evidence="1 2">
    <name type="scientific">[Emmonsia] crescens</name>
    <dbReference type="NCBI Taxonomy" id="73230"/>
    <lineage>
        <taxon>Eukaryota</taxon>
        <taxon>Fungi</taxon>
        <taxon>Dikarya</taxon>
        <taxon>Ascomycota</taxon>
        <taxon>Pezizomycotina</taxon>
        <taxon>Eurotiomycetes</taxon>
        <taxon>Eurotiomycetidae</taxon>
        <taxon>Onygenales</taxon>
        <taxon>Ajellomycetaceae</taxon>
        <taxon>Emergomyces</taxon>
    </lineage>
</organism>
<dbReference type="AlphaFoldDB" id="A0A0G2I6C5"/>
<reference evidence="2" key="1">
    <citation type="journal article" date="2015" name="PLoS Genet.">
        <title>The dynamic genome and transcriptome of the human fungal pathogen Blastomyces and close relative Emmonsia.</title>
        <authorList>
            <person name="Munoz J.F."/>
            <person name="Gauthier G.M."/>
            <person name="Desjardins C.A."/>
            <person name="Gallo J.E."/>
            <person name="Holder J."/>
            <person name="Sullivan T.D."/>
            <person name="Marty A.J."/>
            <person name="Carmen J.C."/>
            <person name="Chen Z."/>
            <person name="Ding L."/>
            <person name="Gujja S."/>
            <person name="Magrini V."/>
            <person name="Misas E."/>
            <person name="Mitreva M."/>
            <person name="Priest M."/>
            <person name="Saif S."/>
            <person name="Whiston E.A."/>
            <person name="Young S."/>
            <person name="Zeng Q."/>
            <person name="Goldman W.E."/>
            <person name="Mardis E.R."/>
            <person name="Taylor J.W."/>
            <person name="McEwen J.G."/>
            <person name="Clay O.K."/>
            <person name="Klein B.S."/>
            <person name="Cuomo C.A."/>
        </authorList>
    </citation>
    <scope>NUCLEOTIDE SEQUENCE [LARGE SCALE GENOMIC DNA]</scope>
    <source>
        <strain evidence="2">UAMH 3008</strain>
    </source>
</reference>
<dbReference type="VEuPathDB" id="FungiDB:EMCG_08240"/>
<gene>
    <name evidence="1" type="ORF">EMCG_08240</name>
</gene>
<dbReference type="Proteomes" id="UP000034164">
    <property type="component" value="Unassembled WGS sequence"/>
</dbReference>
<sequence length="105" mass="11496">MGNSETHKYQGERRVGWRVVGPGGRISKISLFEVSGEEPASKGPQVSKSRLLQDRIKMRGLKLQILAVPQFLSVTKSADCVAGARLLADSDGIVIERSVDLTYRV</sequence>
<proteinExistence type="predicted"/>
<accession>A0A0G2I6C5</accession>
<name>A0A0G2I6C5_9EURO</name>
<protein>
    <submittedName>
        <fullName evidence="1">Uncharacterized protein</fullName>
    </submittedName>
</protein>
<dbReference type="EMBL" id="LCZI01000545">
    <property type="protein sequence ID" value="KKZ66018.1"/>
    <property type="molecule type" value="Genomic_DNA"/>
</dbReference>
<evidence type="ECO:0000313" key="2">
    <source>
        <dbReference type="Proteomes" id="UP000034164"/>
    </source>
</evidence>
<comment type="caution">
    <text evidence="1">The sequence shown here is derived from an EMBL/GenBank/DDBJ whole genome shotgun (WGS) entry which is preliminary data.</text>
</comment>